<dbReference type="Proteomes" id="UP001186944">
    <property type="component" value="Unassembled WGS sequence"/>
</dbReference>
<gene>
    <name evidence="1" type="ORF">FSP39_016103</name>
</gene>
<sequence>MAEDTDIASISYKLYKIVNREIGSKEIIKIRRTVNKVSDKLEQEENRGLCNHDHLSSGSRAEGFRFPTSDDDQMIVYNTIKVIMDDSTIQPIANITLLKMEIDQTRPGFCILRFVSQDNMPDLDIVELCVPYKDGLYLTNTSWKNRSARFIQDSYTWSL</sequence>
<name>A0AA89C7K0_PINIB</name>
<organism evidence="1 2">
    <name type="scientific">Pinctada imbricata</name>
    <name type="common">Atlantic pearl-oyster</name>
    <name type="synonym">Pinctada martensii</name>
    <dbReference type="NCBI Taxonomy" id="66713"/>
    <lineage>
        <taxon>Eukaryota</taxon>
        <taxon>Metazoa</taxon>
        <taxon>Spiralia</taxon>
        <taxon>Lophotrochozoa</taxon>
        <taxon>Mollusca</taxon>
        <taxon>Bivalvia</taxon>
        <taxon>Autobranchia</taxon>
        <taxon>Pteriomorphia</taxon>
        <taxon>Pterioida</taxon>
        <taxon>Pterioidea</taxon>
        <taxon>Pteriidae</taxon>
        <taxon>Pinctada</taxon>
    </lineage>
</organism>
<dbReference type="EMBL" id="VSWD01000007">
    <property type="protein sequence ID" value="KAK3098100.1"/>
    <property type="molecule type" value="Genomic_DNA"/>
</dbReference>
<accession>A0AA89C7K0</accession>
<dbReference type="AlphaFoldDB" id="A0AA89C7K0"/>
<evidence type="ECO:0000313" key="2">
    <source>
        <dbReference type="Proteomes" id="UP001186944"/>
    </source>
</evidence>
<keyword evidence="2" id="KW-1185">Reference proteome</keyword>
<protein>
    <submittedName>
        <fullName evidence="1">Uncharacterized protein</fullName>
    </submittedName>
</protein>
<proteinExistence type="predicted"/>
<comment type="caution">
    <text evidence="1">The sequence shown here is derived from an EMBL/GenBank/DDBJ whole genome shotgun (WGS) entry which is preliminary data.</text>
</comment>
<reference evidence="1" key="1">
    <citation type="submission" date="2019-08" db="EMBL/GenBank/DDBJ databases">
        <title>The improved chromosome-level genome for the pearl oyster Pinctada fucata martensii using PacBio sequencing and Hi-C.</title>
        <authorList>
            <person name="Zheng Z."/>
        </authorList>
    </citation>
    <scope>NUCLEOTIDE SEQUENCE</scope>
    <source>
        <strain evidence="1">ZZ-2019</strain>
        <tissue evidence="1">Adductor muscle</tissue>
    </source>
</reference>
<evidence type="ECO:0000313" key="1">
    <source>
        <dbReference type="EMBL" id="KAK3098100.1"/>
    </source>
</evidence>